<protein>
    <submittedName>
        <fullName evidence="1">Uncharacterized protein</fullName>
    </submittedName>
</protein>
<dbReference type="InParanoid" id="K3YZW0"/>
<dbReference type="HOGENOM" id="CLU_2487642_0_0_1"/>
<accession>K3YZW0</accession>
<evidence type="ECO:0000313" key="1">
    <source>
        <dbReference type="EnsemblPlants" id="KQL28537"/>
    </source>
</evidence>
<dbReference type="EnsemblPlants" id="KQL28537">
    <property type="protein sequence ID" value="KQL28537"/>
    <property type="gene ID" value="SETIT_019821mg"/>
</dbReference>
<dbReference type="Proteomes" id="UP000004995">
    <property type="component" value="Unassembled WGS sequence"/>
</dbReference>
<proteinExistence type="predicted"/>
<name>K3YZW0_SETIT</name>
<keyword evidence="2" id="KW-1185">Reference proteome</keyword>
<organism evidence="1 2">
    <name type="scientific">Setaria italica</name>
    <name type="common">Foxtail millet</name>
    <name type="synonym">Panicum italicum</name>
    <dbReference type="NCBI Taxonomy" id="4555"/>
    <lineage>
        <taxon>Eukaryota</taxon>
        <taxon>Viridiplantae</taxon>
        <taxon>Streptophyta</taxon>
        <taxon>Embryophyta</taxon>
        <taxon>Tracheophyta</taxon>
        <taxon>Spermatophyta</taxon>
        <taxon>Magnoliopsida</taxon>
        <taxon>Liliopsida</taxon>
        <taxon>Poales</taxon>
        <taxon>Poaceae</taxon>
        <taxon>PACMAD clade</taxon>
        <taxon>Panicoideae</taxon>
        <taxon>Panicodae</taxon>
        <taxon>Paniceae</taxon>
        <taxon>Cenchrinae</taxon>
        <taxon>Setaria</taxon>
    </lineage>
</organism>
<evidence type="ECO:0000313" key="2">
    <source>
        <dbReference type="Proteomes" id="UP000004995"/>
    </source>
</evidence>
<reference evidence="1" key="2">
    <citation type="submission" date="2018-08" db="UniProtKB">
        <authorList>
            <consortium name="EnsemblPlants"/>
        </authorList>
    </citation>
    <scope>IDENTIFICATION</scope>
    <source>
        <strain evidence="1">Yugu1</strain>
    </source>
</reference>
<dbReference type="AlphaFoldDB" id="K3YZW0"/>
<dbReference type="EMBL" id="AGNK02000101">
    <property type="status" value="NOT_ANNOTATED_CDS"/>
    <property type="molecule type" value="Genomic_DNA"/>
</dbReference>
<sequence>MSAETSAMTSAAVPAWTTATASVSSAPTSRRRRRILSRNVQRASYARCMVLYRAIEIKITLWTVGMERPIDASHRGEIRKRFTYTKN</sequence>
<dbReference type="Gramene" id="KQL28537">
    <property type="protein sequence ID" value="KQL28537"/>
    <property type="gene ID" value="SETIT_019821mg"/>
</dbReference>
<reference evidence="2" key="1">
    <citation type="journal article" date="2012" name="Nat. Biotechnol.">
        <title>Reference genome sequence of the model plant Setaria.</title>
        <authorList>
            <person name="Bennetzen J.L."/>
            <person name="Schmutz J."/>
            <person name="Wang H."/>
            <person name="Percifield R."/>
            <person name="Hawkins J."/>
            <person name="Pontaroli A.C."/>
            <person name="Estep M."/>
            <person name="Feng L."/>
            <person name="Vaughn J.N."/>
            <person name="Grimwood J."/>
            <person name="Jenkins J."/>
            <person name="Barry K."/>
            <person name="Lindquist E."/>
            <person name="Hellsten U."/>
            <person name="Deshpande S."/>
            <person name="Wang X."/>
            <person name="Wu X."/>
            <person name="Mitros T."/>
            <person name="Triplett J."/>
            <person name="Yang X."/>
            <person name="Ye C.Y."/>
            <person name="Mauro-Herrera M."/>
            <person name="Wang L."/>
            <person name="Li P."/>
            <person name="Sharma M."/>
            <person name="Sharma R."/>
            <person name="Ronald P.C."/>
            <person name="Panaud O."/>
            <person name="Kellogg E.A."/>
            <person name="Brutnell T.P."/>
            <person name="Doust A.N."/>
            <person name="Tuskan G.A."/>
            <person name="Rokhsar D."/>
            <person name="Devos K.M."/>
        </authorList>
    </citation>
    <scope>NUCLEOTIDE SEQUENCE [LARGE SCALE GENOMIC DNA]</scope>
    <source>
        <strain evidence="2">cv. Yugu1</strain>
    </source>
</reference>